<proteinExistence type="predicted"/>
<dbReference type="AlphaFoldDB" id="A0A328Q3U2"/>
<organism evidence="2 3">
    <name type="scientific">Methanosphaera stadtmanae</name>
    <dbReference type="NCBI Taxonomy" id="2317"/>
    <lineage>
        <taxon>Archaea</taxon>
        <taxon>Methanobacteriati</taxon>
        <taxon>Methanobacteriota</taxon>
        <taxon>Methanomada group</taxon>
        <taxon>Methanobacteria</taxon>
        <taxon>Methanobacteriales</taxon>
        <taxon>Methanobacteriaceae</taxon>
        <taxon>Methanosphaera</taxon>
    </lineage>
</organism>
<feature type="transmembrane region" description="Helical" evidence="1">
    <location>
        <begin position="101"/>
        <end position="125"/>
    </location>
</feature>
<dbReference type="Pfam" id="PF13197">
    <property type="entry name" value="DUF4013"/>
    <property type="match status" value="1"/>
</dbReference>
<feature type="transmembrane region" description="Helical" evidence="1">
    <location>
        <begin position="245"/>
        <end position="268"/>
    </location>
</feature>
<sequence>MEISDIIRDAFYYPIDNYKRWFMIAVVYAILLFISQFGSYMSVNYLAGNTSIIIITLLVSVIIQLILSGFMVSISKTTLNKNDTIPKFNLEKDLLNGIKKVIITIFYVLIAIIITLILAIPLGLYSNIAKVTSILSSMPSNYPTFFVLQSIPPETFKALEFSLGSVMVLFGVLLIVVSIFLFLAQVSLAETGSIMAGCNIKALFNKMRRIGLGKFLTCLVMYAIIMFISLVLGMFVVVIPIYGVYIYYFIIVSFTSIFSARLAALIYMEG</sequence>
<feature type="transmembrane region" description="Helical" evidence="1">
    <location>
        <begin position="215"/>
        <end position="239"/>
    </location>
</feature>
<reference evidence="2 3" key="1">
    <citation type="submission" date="2017-05" db="EMBL/GenBank/DDBJ databases">
        <title>Host range expansion of the Methanosphaera genus to humans and monogastric animals involves recent and extensive reduction in genome content.</title>
        <authorList>
            <person name="Hoedt E.C."/>
            <person name="Volmer J.G."/>
            <person name="Parks D.H."/>
            <person name="Rosewarne C.P."/>
            <person name="Denman S.E."/>
            <person name="Mcsweeney C.S."/>
            <person name="O Cuiv P."/>
            <person name="Hugenholtz P."/>
            <person name="Tyson G.W."/>
            <person name="Morrison M."/>
        </authorList>
    </citation>
    <scope>NUCLEOTIDE SEQUENCE [LARGE SCALE GENOMIC DNA]</scope>
    <source>
        <strain evidence="2 3">PA5</strain>
    </source>
</reference>
<feature type="transmembrane region" description="Helical" evidence="1">
    <location>
        <begin position="161"/>
        <end position="184"/>
    </location>
</feature>
<evidence type="ECO:0000256" key="1">
    <source>
        <dbReference type="SAM" id="Phobius"/>
    </source>
</evidence>
<keyword evidence="1" id="KW-0812">Transmembrane</keyword>
<dbReference type="Proteomes" id="UP000248557">
    <property type="component" value="Unassembled WGS sequence"/>
</dbReference>
<feature type="transmembrane region" description="Helical" evidence="1">
    <location>
        <begin position="21"/>
        <end position="40"/>
    </location>
</feature>
<keyword evidence="1" id="KW-1133">Transmembrane helix</keyword>
<evidence type="ECO:0008006" key="4">
    <source>
        <dbReference type="Google" id="ProtNLM"/>
    </source>
</evidence>
<dbReference type="RefSeq" id="WP_112149594.1">
    <property type="nucleotide sequence ID" value="NZ_NGJK01000059.1"/>
</dbReference>
<evidence type="ECO:0000313" key="3">
    <source>
        <dbReference type="Proteomes" id="UP000248557"/>
    </source>
</evidence>
<keyword evidence="1" id="KW-0472">Membrane</keyword>
<feature type="transmembrane region" description="Helical" evidence="1">
    <location>
        <begin position="52"/>
        <end position="72"/>
    </location>
</feature>
<accession>A0A328Q3U2</accession>
<protein>
    <recommendedName>
        <fullName evidence="4">Glycerophosphoryl diester phosphodiesterase membrane domain-containing protein</fullName>
    </recommendedName>
</protein>
<evidence type="ECO:0000313" key="2">
    <source>
        <dbReference type="EMBL" id="RAP02977.1"/>
    </source>
</evidence>
<gene>
    <name evidence="2" type="ORF">CA615_04755</name>
</gene>
<comment type="caution">
    <text evidence="2">The sequence shown here is derived from an EMBL/GenBank/DDBJ whole genome shotgun (WGS) entry which is preliminary data.</text>
</comment>
<dbReference type="EMBL" id="NGJK01000059">
    <property type="protein sequence ID" value="RAP02977.1"/>
    <property type="molecule type" value="Genomic_DNA"/>
</dbReference>
<dbReference type="InterPro" id="IPR025098">
    <property type="entry name" value="DUF4013"/>
</dbReference>
<name>A0A328Q3U2_9EURY</name>